<comment type="caution">
    <text evidence="2">The sequence shown here is derived from an EMBL/GenBank/DDBJ whole genome shotgun (WGS) entry which is preliminary data.</text>
</comment>
<protein>
    <submittedName>
        <fullName evidence="2">Uncharacterized protein</fullName>
    </submittedName>
</protein>
<proteinExistence type="predicted"/>
<gene>
    <name evidence="2" type="ORF">EH31_10460</name>
</gene>
<keyword evidence="1" id="KW-0812">Transmembrane</keyword>
<keyword evidence="3" id="KW-1185">Reference proteome</keyword>
<dbReference type="EMBL" id="JMIW01000003">
    <property type="protein sequence ID" value="KEO90500.1"/>
    <property type="molecule type" value="Genomic_DNA"/>
</dbReference>
<organism evidence="2 3">
    <name type="scientific">Erythrobacter longus</name>
    <dbReference type="NCBI Taxonomy" id="1044"/>
    <lineage>
        <taxon>Bacteria</taxon>
        <taxon>Pseudomonadati</taxon>
        <taxon>Pseudomonadota</taxon>
        <taxon>Alphaproteobacteria</taxon>
        <taxon>Sphingomonadales</taxon>
        <taxon>Erythrobacteraceae</taxon>
        <taxon>Erythrobacter/Porphyrobacter group</taxon>
        <taxon>Erythrobacter</taxon>
    </lineage>
</organism>
<sequence length="98" mass="10152">MIEPPSFDSALASLAAETSVSHPEGFMDGVWQRAGQLGEIADRRRRAALFSGLFIIGLGTGVGTTAWPNGLVSSPQVAASDFDTSHTLSPSALLEGGH</sequence>
<evidence type="ECO:0000256" key="1">
    <source>
        <dbReference type="SAM" id="Phobius"/>
    </source>
</evidence>
<evidence type="ECO:0000313" key="3">
    <source>
        <dbReference type="Proteomes" id="UP000027647"/>
    </source>
</evidence>
<evidence type="ECO:0000313" key="2">
    <source>
        <dbReference type="EMBL" id="KEO90500.1"/>
    </source>
</evidence>
<keyword evidence="1" id="KW-1133">Transmembrane helix</keyword>
<dbReference type="RefSeq" id="WP_034959945.1">
    <property type="nucleotide sequence ID" value="NZ_JMIW01000003.1"/>
</dbReference>
<feature type="transmembrane region" description="Helical" evidence="1">
    <location>
        <begin position="47"/>
        <end position="67"/>
    </location>
</feature>
<dbReference type="STRING" id="1044.EH31_10460"/>
<dbReference type="eggNOG" id="ENOG502ZKBW">
    <property type="taxonomic scope" value="Bacteria"/>
</dbReference>
<reference evidence="2 3" key="1">
    <citation type="submission" date="2014-04" db="EMBL/GenBank/DDBJ databases">
        <title>A comprehensive comparison of genomes of Erythrobacter spp. strains.</title>
        <authorList>
            <person name="Zheng Q."/>
        </authorList>
    </citation>
    <scope>NUCLEOTIDE SEQUENCE [LARGE SCALE GENOMIC DNA]</scope>
    <source>
        <strain evidence="2 3">DSM 6997</strain>
    </source>
</reference>
<accession>A0A074MCK4</accession>
<dbReference type="Proteomes" id="UP000027647">
    <property type="component" value="Unassembled WGS sequence"/>
</dbReference>
<name>A0A074MCK4_ERYLO</name>
<dbReference type="OrthoDB" id="7509627at2"/>
<dbReference type="AlphaFoldDB" id="A0A074MCK4"/>
<keyword evidence="1" id="KW-0472">Membrane</keyword>